<reference evidence="1 2" key="1">
    <citation type="submission" date="2013-01" db="EMBL/GenBank/DDBJ databases">
        <authorList>
            <person name="Harkins D.M."/>
            <person name="Durkin A.S."/>
            <person name="Brinkac L.M."/>
            <person name="Haft D.H."/>
            <person name="Selengut J.D."/>
            <person name="Sanka R."/>
            <person name="DePew J."/>
            <person name="Purushe J."/>
            <person name="Galloway R.L."/>
            <person name="Vinetz J.M."/>
            <person name="Sutton G.G."/>
            <person name="Nierman W.C."/>
            <person name="Fouts D.E."/>
        </authorList>
    </citation>
    <scope>NUCLEOTIDE SEQUENCE [LARGE SCALE GENOMIC DNA]</scope>
    <source>
        <strain evidence="1 2">Nikolaevo</strain>
    </source>
</reference>
<dbReference type="AlphaFoldDB" id="M6FFZ6"/>
<name>M6FFZ6_9LEPT</name>
<sequence length="44" mass="5211">MSNSNRSKTLSFSSVNRIETRLLVLQNYRIFKIAGRKKLHQIYV</sequence>
<accession>M6FFZ6</accession>
<comment type="caution">
    <text evidence="1">The sequence shown here is derived from an EMBL/GenBank/DDBJ whole genome shotgun (WGS) entry which is preliminary data.</text>
</comment>
<protein>
    <submittedName>
        <fullName evidence="1">Uncharacterized protein</fullName>
    </submittedName>
</protein>
<organism evidence="1 2">
    <name type="scientific">Leptospira kirschneri serovar Bulgarica str. Nikolaevo</name>
    <dbReference type="NCBI Taxonomy" id="1240687"/>
    <lineage>
        <taxon>Bacteria</taxon>
        <taxon>Pseudomonadati</taxon>
        <taxon>Spirochaetota</taxon>
        <taxon>Spirochaetia</taxon>
        <taxon>Leptospirales</taxon>
        <taxon>Leptospiraceae</taxon>
        <taxon>Leptospira</taxon>
    </lineage>
</organism>
<evidence type="ECO:0000313" key="2">
    <source>
        <dbReference type="Proteomes" id="UP000011980"/>
    </source>
</evidence>
<dbReference type="PATRIC" id="fig|1240687.3.peg.1483"/>
<gene>
    <name evidence="1" type="ORF">LEP1GSC008_3155</name>
</gene>
<evidence type="ECO:0000313" key="1">
    <source>
        <dbReference type="EMBL" id="EMK24974.1"/>
    </source>
</evidence>
<proteinExistence type="predicted"/>
<dbReference type="EMBL" id="ANCE01000077">
    <property type="protein sequence ID" value="EMK24974.1"/>
    <property type="molecule type" value="Genomic_DNA"/>
</dbReference>
<dbReference type="Proteomes" id="UP000011980">
    <property type="component" value="Unassembled WGS sequence"/>
</dbReference>